<accession>A0A519BFQ1</accession>
<evidence type="ECO:0000313" key="2">
    <source>
        <dbReference type="Proteomes" id="UP000316562"/>
    </source>
</evidence>
<reference evidence="1 2" key="1">
    <citation type="journal article" date="2019" name="ISME J.">
        <title>Insights into ecological role of a new deltaproteobacterial order Candidatus Acidulodesulfobacterales by metagenomics and metatranscriptomics.</title>
        <authorList>
            <person name="Tan S."/>
            <person name="Liu J."/>
            <person name="Fang Y."/>
            <person name="Hedlund B.P."/>
            <person name="Lian Z.H."/>
            <person name="Huang L.Y."/>
            <person name="Li J.T."/>
            <person name="Huang L.N."/>
            <person name="Li W.J."/>
            <person name="Jiang H.C."/>
            <person name="Dong H.L."/>
            <person name="Shu W.S."/>
        </authorList>
    </citation>
    <scope>NUCLEOTIDE SEQUENCE [LARGE SCALE GENOMIC DNA]</scope>
    <source>
        <strain evidence="1">AP2</strain>
    </source>
</reference>
<dbReference type="SUPFAM" id="SSF52096">
    <property type="entry name" value="ClpP/crotonase"/>
    <property type="match status" value="1"/>
</dbReference>
<dbReference type="CDD" id="cd06558">
    <property type="entry name" value="crotonase-like"/>
    <property type="match status" value="1"/>
</dbReference>
<proteinExistence type="predicted"/>
<dbReference type="PANTHER" id="PTHR11941">
    <property type="entry name" value="ENOYL-COA HYDRATASE-RELATED"/>
    <property type="match status" value="1"/>
</dbReference>
<dbReference type="InterPro" id="IPR001753">
    <property type="entry name" value="Enoyl-CoA_hydra/iso"/>
</dbReference>
<dbReference type="Gene3D" id="3.90.226.10">
    <property type="entry name" value="2-enoyl-CoA Hydratase, Chain A, domain 1"/>
    <property type="match status" value="1"/>
</dbReference>
<protein>
    <submittedName>
        <fullName evidence="1">Enoyl-CoA hydratase/isomerase family protein</fullName>
    </submittedName>
</protein>
<dbReference type="AlphaFoldDB" id="A0A519BFQ1"/>
<dbReference type="Proteomes" id="UP000316562">
    <property type="component" value="Unassembled WGS sequence"/>
</dbReference>
<keyword evidence="1" id="KW-0413">Isomerase</keyword>
<dbReference type="PANTHER" id="PTHR11941:SF54">
    <property type="entry name" value="ENOYL-COA HYDRATASE, MITOCHONDRIAL"/>
    <property type="match status" value="1"/>
</dbReference>
<dbReference type="GO" id="GO:0016853">
    <property type="term" value="F:isomerase activity"/>
    <property type="evidence" value="ECO:0007669"/>
    <property type="project" value="UniProtKB-KW"/>
</dbReference>
<evidence type="ECO:0000313" key="1">
    <source>
        <dbReference type="EMBL" id="RZD16089.1"/>
    </source>
</evidence>
<comment type="caution">
    <text evidence="1">The sequence shown here is derived from an EMBL/GenBank/DDBJ whole genome shotgun (WGS) entry which is preliminary data.</text>
</comment>
<dbReference type="Pfam" id="PF00378">
    <property type="entry name" value="ECH_1"/>
    <property type="match status" value="1"/>
</dbReference>
<sequence length="253" mass="28577">MAVNFEITQNNIGIIDLSFGDKNELYIQEMNEIIKIITEQISGQYSIRAILIKSSNPQYFAVGPSIKKIKDLDKNDARYFTTVLNKMVNHIENIEVPVIAKIKGTVSGIGFDITAACDFKFATIESTFADYSVRCGIVSPSALISRLIFLIGAQKAKEIALSGKRFSAEEMHSFSFLTNVLKKEDIDSYVDNFLNDFNELSAESLKITKKFFNEMMQNQIKNSPFPMVDVFSELFHSNKFLKAHLESIINLNL</sequence>
<name>A0A519BFQ1_ACIG2</name>
<dbReference type="GO" id="GO:0006635">
    <property type="term" value="P:fatty acid beta-oxidation"/>
    <property type="evidence" value="ECO:0007669"/>
    <property type="project" value="TreeGrafter"/>
</dbReference>
<organism evidence="1 2">
    <name type="scientific">Acididesulfobacter guangdongensis</name>
    <dbReference type="NCBI Taxonomy" id="2597225"/>
    <lineage>
        <taxon>Bacteria</taxon>
        <taxon>Deltaproteobacteria</taxon>
        <taxon>Candidatus Acidulodesulfobacterales</taxon>
        <taxon>Candidatus Acididesulfobacter</taxon>
    </lineage>
</organism>
<dbReference type="EMBL" id="SGBC01000003">
    <property type="protein sequence ID" value="RZD16089.1"/>
    <property type="molecule type" value="Genomic_DNA"/>
</dbReference>
<gene>
    <name evidence="1" type="ORF">EVJ46_07830</name>
</gene>
<dbReference type="InterPro" id="IPR029045">
    <property type="entry name" value="ClpP/crotonase-like_dom_sf"/>
</dbReference>